<dbReference type="PANTHER" id="PTHR43353">
    <property type="entry name" value="SUCCINATE-SEMIALDEHYDE DEHYDROGENASE, MITOCHONDRIAL"/>
    <property type="match status" value="1"/>
</dbReference>
<evidence type="ECO:0000313" key="6">
    <source>
        <dbReference type="EMBL" id="MDN7124575.1"/>
    </source>
</evidence>
<name>A0AAW7R0B0_9GAMM</name>
<evidence type="ECO:0000256" key="3">
    <source>
        <dbReference type="PROSITE-ProRule" id="PRU10007"/>
    </source>
</evidence>
<evidence type="ECO:0000313" key="7">
    <source>
        <dbReference type="EMBL" id="MDN7129134.1"/>
    </source>
</evidence>
<dbReference type="InterPro" id="IPR050740">
    <property type="entry name" value="Aldehyde_DH_Superfamily"/>
</dbReference>
<dbReference type="InterPro" id="IPR015590">
    <property type="entry name" value="Aldehyde_DH_dom"/>
</dbReference>
<dbReference type="AlphaFoldDB" id="A0AAW7R0B0"/>
<sequence length="493" mass="51932">MTSNPPTPAAARVAQVIADNLLPATVRIEAPPTGAKPSSYFAVVNPADQASFAWLREQSAEHAKIAVTQALDGQQKWAARPARERAGILRRWADLLIQNKQVLAELLHLEQGKPMAEAEGEICYGASYIEWFAEEAVRVYGSTIPGPNPAKDIVVVKEPVGVVAAITPWNFPNAMLARKAAAALAAGCAIVAKPAAETPLSALALQQLAIRAGVPAAAFALIVGTDAKGIGEVLTQHPAVAKFTFTGSTKVGRMLAAQCSGTVKRLSLELGGNAPFLVFEDADIEAAIAGVLLAKFRNAGQTCVCANRILVHDSIYDEFAERLAEQVEQLELGPLIHPQAAAKVATLVDNAVAAGATIVRKGSPPSEQKGRAALSSWFGGVVLTGVTAEMAIAREEIFGPVAPVLRFSDERQAIALANDTEFGLASYVYSRDHGRLWRVAKALKFGMVGMNDAAISNAAAPFGGVKQSGYGREGSQYGLDDYLSIKYLSVGGQ</sequence>
<dbReference type="FunFam" id="3.40.309.10:FF:000004">
    <property type="entry name" value="Succinate-semialdehyde dehydrogenase I"/>
    <property type="match status" value="1"/>
</dbReference>
<dbReference type="FunFam" id="3.40.605.10:FF:000005">
    <property type="entry name" value="Succinate-semialdehyde dehydrogenase I"/>
    <property type="match status" value="1"/>
</dbReference>
<dbReference type="PROSITE" id="PS00687">
    <property type="entry name" value="ALDEHYDE_DEHYDR_GLU"/>
    <property type="match status" value="1"/>
</dbReference>
<dbReference type="Proteomes" id="UP001169492">
    <property type="component" value="Unassembled WGS sequence"/>
</dbReference>
<evidence type="ECO:0000313" key="9">
    <source>
        <dbReference type="Proteomes" id="UP001169492"/>
    </source>
</evidence>
<dbReference type="EMBL" id="JAGGJC010000001">
    <property type="protein sequence ID" value="MDN7129134.1"/>
    <property type="molecule type" value="Genomic_DNA"/>
</dbReference>
<dbReference type="PANTHER" id="PTHR43353:SF5">
    <property type="entry name" value="SUCCINATE-SEMIALDEHYDE DEHYDROGENASE, MITOCHONDRIAL"/>
    <property type="match status" value="1"/>
</dbReference>
<comment type="caution">
    <text evidence="6">The sequence shown here is derived from an EMBL/GenBank/DDBJ whole genome shotgun (WGS) entry which is preliminary data.</text>
</comment>
<organism evidence="6 9">
    <name type="scientific">Pseudidiomarina terrestris</name>
    <dbReference type="NCBI Taxonomy" id="2820060"/>
    <lineage>
        <taxon>Bacteria</taxon>
        <taxon>Pseudomonadati</taxon>
        <taxon>Pseudomonadota</taxon>
        <taxon>Gammaproteobacteria</taxon>
        <taxon>Alteromonadales</taxon>
        <taxon>Idiomarinaceae</taxon>
        <taxon>Pseudidiomarina</taxon>
    </lineage>
</organism>
<evidence type="ECO:0000259" key="5">
    <source>
        <dbReference type="Pfam" id="PF00171"/>
    </source>
</evidence>
<dbReference type="InterPro" id="IPR016163">
    <property type="entry name" value="Ald_DH_C"/>
</dbReference>
<dbReference type="Gene3D" id="3.40.605.10">
    <property type="entry name" value="Aldehyde Dehydrogenase, Chain A, domain 1"/>
    <property type="match status" value="1"/>
</dbReference>
<dbReference type="InterPro" id="IPR016162">
    <property type="entry name" value="Ald_DH_N"/>
</dbReference>
<evidence type="ECO:0000256" key="1">
    <source>
        <dbReference type="ARBA" id="ARBA00009986"/>
    </source>
</evidence>
<evidence type="ECO:0000313" key="8">
    <source>
        <dbReference type="Proteomes" id="UP001169491"/>
    </source>
</evidence>
<dbReference type="Gene3D" id="3.40.309.10">
    <property type="entry name" value="Aldehyde Dehydrogenase, Chain A, domain 2"/>
    <property type="match status" value="1"/>
</dbReference>
<keyword evidence="8" id="KW-1185">Reference proteome</keyword>
<accession>A0AAW7R0B0</accession>
<protein>
    <submittedName>
        <fullName evidence="6">NAD-dependent succinate-semialdehyde dehydrogenase</fullName>
    </submittedName>
</protein>
<dbReference type="EMBL" id="JAGGJB010000003">
    <property type="protein sequence ID" value="MDN7124575.1"/>
    <property type="molecule type" value="Genomic_DNA"/>
</dbReference>
<dbReference type="SUPFAM" id="SSF53720">
    <property type="entry name" value="ALDH-like"/>
    <property type="match status" value="1"/>
</dbReference>
<comment type="similarity">
    <text evidence="1 4">Belongs to the aldehyde dehydrogenase family.</text>
</comment>
<dbReference type="GO" id="GO:0009450">
    <property type="term" value="P:gamma-aminobutyric acid catabolic process"/>
    <property type="evidence" value="ECO:0007669"/>
    <property type="project" value="TreeGrafter"/>
</dbReference>
<dbReference type="Proteomes" id="UP001169491">
    <property type="component" value="Unassembled WGS sequence"/>
</dbReference>
<dbReference type="InterPro" id="IPR016161">
    <property type="entry name" value="Ald_DH/histidinol_DH"/>
</dbReference>
<dbReference type="Pfam" id="PF00171">
    <property type="entry name" value="Aldedh"/>
    <property type="match status" value="1"/>
</dbReference>
<dbReference type="InterPro" id="IPR029510">
    <property type="entry name" value="Ald_DH_CS_GLU"/>
</dbReference>
<proteinExistence type="inferred from homology"/>
<dbReference type="CDD" id="cd07103">
    <property type="entry name" value="ALDH_F5_SSADH_GabD"/>
    <property type="match status" value="1"/>
</dbReference>
<dbReference type="GO" id="GO:0004777">
    <property type="term" value="F:succinate-semialdehyde dehydrogenase (NAD+) activity"/>
    <property type="evidence" value="ECO:0007669"/>
    <property type="project" value="TreeGrafter"/>
</dbReference>
<evidence type="ECO:0000256" key="2">
    <source>
        <dbReference type="ARBA" id="ARBA00023002"/>
    </source>
</evidence>
<feature type="active site" evidence="3">
    <location>
        <position position="269"/>
    </location>
</feature>
<gene>
    <name evidence="6" type="ORF">J6I90_06745</name>
    <name evidence="7" type="ORF">J6I92_04560</name>
</gene>
<keyword evidence="2 4" id="KW-0560">Oxidoreductase</keyword>
<dbReference type="InterPro" id="IPR016160">
    <property type="entry name" value="Ald_DH_CS_CYS"/>
</dbReference>
<dbReference type="PROSITE" id="PS00070">
    <property type="entry name" value="ALDEHYDE_DEHYDR_CYS"/>
    <property type="match status" value="1"/>
</dbReference>
<dbReference type="RefSeq" id="WP_301774511.1">
    <property type="nucleotide sequence ID" value="NZ_JAGGJB010000003.1"/>
</dbReference>
<feature type="domain" description="Aldehyde dehydrogenase" evidence="5">
    <location>
        <begin position="39"/>
        <end position="487"/>
    </location>
</feature>
<reference evidence="8 9" key="1">
    <citation type="submission" date="2021-03" db="EMBL/GenBank/DDBJ databases">
        <title>Pseudidiomarina terrestris, a new bacterium isolated from saline soil.</title>
        <authorList>
            <person name="Galisteo C."/>
            <person name="De La Haba R."/>
            <person name="Sanchez-Porro C."/>
            <person name="Ventosa A."/>
        </authorList>
    </citation>
    <scope>NUCLEOTIDE SEQUENCE [LARGE SCALE GENOMIC DNA]</scope>
    <source>
        <strain evidence="6 9">1APP75-32.1</strain>
        <strain evidence="8">1APR75-15</strain>
        <strain evidence="7">1ASR75-15</strain>
    </source>
</reference>
<evidence type="ECO:0000256" key="4">
    <source>
        <dbReference type="RuleBase" id="RU003345"/>
    </source>
</evidence>